<reference evidence="2 3" key="1">
    <citation type="journal article" date="2011" name="Biochem. Biophys. Res. Commun.">
        <title>Increased number of Arginine-based salt bridges contributes to the thermotolerance of thermotolerant acetic acid bacteria, Acetobacter tropicalis SKU1100.</title>
        <authorList>
            <person name="Matsutani M."/>
            <person name="Hirakawa H."/>
            <person name="Nishikura M."/>
            <person name="Soemphol W."/>
            <person name="Ali I.A.I."/>
            <person name="Yakushi T."/>
            <person name="Matsushita K."/>
        </authorList>
    </citation>
    <scope>NUCLEOTIDE SEQUENCE [LARGE SCALE GENOMIC DNA]</scope>
    <source>
        <strain evidence="2 3">NBRC 101654</strain>
    </source>
</reference>
<evidence type="ECO:0000256" key="1">
    <source>
        <dbReference type="SAM" id="MobiDB-lite"/>
    </source>
</evidence>
<evidence type="ECO:0000313" key="3">
    <source>
        <dbReference type="Proteomes" id="UP000004319"/>
    </source>
</evidence>
<gene>
    <name evidence="2" type="ORF">ATPR_3047</name>
</gene>
<sequence>MGHGERQWRTEQPQSCATGGRQKVHENAVPWMVRSHCFIKMKPAE</sequence>
<feature type="region of interest" description="Disordered" evidence="1">
    <location>
        <begin position="1"/>
        <end position="23"/>
    </location>
</feature>
<comment type="caution">
    <text evidence="2">The sequence shown here is derived from an EMBL/GenBank/DDBJ whole genome shotgun (WGS) entry which is preliminary data.</text>
</comment>
<protein>
    <submittedName>
        <fullName evidence="2">Uncharacterized protein</fullName>
    </submittedName>
</protein>
<proteinExistence type="predicted"/>
<dbReference type="AlphaFoldDB" id="F7VI49"/>
<evidence type="ECO:0000313" key="2">
    <source>
        <dbReference type="EMBL" id="GAA10044.1"/>
    </source>
</evidence>
<accession>F7VI49</accession>
<organism evidence="2 3">
    <name type="scientific">Acetobacter tropicalis NBRC 101654</name>
    <dbReference type="NCBI Taxonomy" id="749388"/>
    <lineage>
        <taxon>Bacteria</taxon>
        <taxon>Pseudomonadati</taxon>
        <taxon>Pseudomonadota</taxon>
        <taxon>Alphaproteobacteria</taxon>
        <taxon>Acetobacterales</taxon>
        <taxon>Acetobacteraceae</taxon>
        <taxon>Acetobacter</taxon>
    </lineage>
</organism>
<dbReference type="Proteomes" id="UP000004319">
    <property type="component" value="Unassembled WGS sequence"/>
</dbReference>
<dbReference type="EMBL" id="BABS01000156">
    <property type="protein sequence ID" value="GAA10044.1"/>
    <property type="molecule type" value="Genomic_DNA"/>
</dbReference>
<name>F7VI49_9PROT</name>